<dbReference type="GO" id="GO:0005634">
    <property type="term" value="C:nucleus"/>
    <property type="evidence" value="ECO:0007669"/>
    <property type="project" value="UniProtKB-SubCell"/>
</dbReference>
<dbReference type="Proteomes" id="UP000075901">
    <property type="component" value="Unassembled WGS sequence"/>
</dbReference>
<keyword evidence="10" id="KW-0804">Transcription</keyword>
<dbReference type="InterPro" id="IPR057053">
    <property type="entry name" value="MYND_ZMYND11_ZMYD8"/>
</dbReference>
<proteinExistence type="predicted"/>
<evidence type="ECO:0000313" key="17">
    <source>
        <dbReference type="Proteomes" id="UP000075901"/>
    </source>
</evidence>
<dbReference type="GO" id="GO:0005737">
    <property type="term" value="C:cytoplasm"/>
    <property type="evidence" value="ECO:0007669"/>
    <property type="project" value="TreeGrafter"/>
</dbReference>
<evidence type="ECO:0000259" key="15">
    <source>
        <dbReference type="PROSITE" id="PS50865"/>
    </source>
</evidence>
<feature type="compositionally biased region" description="Pro residues" evidence="14">
    <location>
        <begin position="59"/>
        <end position="68"/>
    </location>
</feature>
<name>A0A182SKJ8_9DIPT</name>
<evidence type="ECO:0000256" key="1">
    <source>
        <dbReference type="ARBA" id="ARBA00004123"/>
    </source>
</evidence>
<dbReference type="GO" id="GO:0140006">
    <property type="term" value="F:histone H3 reader activity"/>
    <property type="evidence" value="ECO:0007669"/>
    <property type="project" value="UniProtKB-ARBA"/>
</dbReference>
<feature type="region of interest" description="Disordered" evidence="14">
    <location>
        <begin position="245"/>
        <end position="267"/>
    </location>
</feature>
<dbReference type="PROSITE" id="PS50865">
    <property type="entry name" value="ZF_MYND_2"/>
    <property type="match status" value="1"/>
</dbReference>
<feature type="coiled-coil region" evidence="13">
    <location>
        <begin position="153"/>
        <end position="185"/>
    </location>
</feature>
<evidence type="ECO:0000313" key="16">
    <source>
        <dbReference type="EnsemblMetazoa" id="AMAM008610-PA"/>
    </source>
</evidence>
<keyword evidence="3" id="KW-0158">Chromosome</keyword>
<keyword evidence="8" id="KW-0805">Transcription regulation</keyword>
<evidence type="ECO:0000256" key="11">
    <source>
        <dbReference type="ARBA" id="ARBA00023242"/>
    </source>
</evidence>
<reference evidence="17" key="1">
    <citation type="submission" date="2013-09" db="EMBL/GenBank/DDBJ databases">
        <title>The Genome Sequence of Anopheles maculatus species B.</title>
        <authorList>
            <consortium name="The Broad Institute Genomics Platform"/>
            <person name="Neafsey D.E."/>
            <person name="Besansky N."/>
            <person name="Howell P."/>
            <person name="Walton C."/>
            <person name="Young S.K."/>
            <person name="Zeng Q."/>
            <person name="Gargeya S."/>
            <person name="Fitzgerald M."/>
            <person name="Haas B."/>
            <person name="Abouelleil A."/>
            <person name="Allen A.W."/>
            <person name="Alvarado L."/>
            <person name="Arachchi H.M."/>
            <person name="Berlin A.M."/>
            <person name="Chapman S.B."/>
            <person name="Gainer-Dewar J."/>
            <person name="Goldberg J."/>
            <person name="Griggs A."/>
            <person name="Gujja S."/>
            <person name="Hansen M."/>
            <person name="Howarth C."/>
            <person name="Imamovic A."/>
            <person name="Ireland A."/>
            <person name="Larimer J."/>
            <person name="McCowan C."/>
            <person name="Murphy C."/>
            <person name="Pearson M."/>
            <person name="Poon T.W."/>
            <person name="Priest M."/>
            <person name="Roberts A."/>
            <person name="Saif S."/>
            <person name="Shea T."/>
            <person name="Sisk P."/>
            <person name="Sykes S."/>
            <person name="Wortman J."/>
            <person name="Nusbaum C."/>
            <person name="Birren B."/>
        </authorList>
    </citation>
    <scope>NUCLEOTIDE SEQUENCE [LARGE SCALE GENOMIC DNA]</scope>
    <source>
        <strain evidence="17">maculatus3</strain>
    </source>
</reference>
<evidence type="ECO:0000256" key="13">
    <source>
        <dbReference type="SAM" id="Coils"/>
    </source>
</evidence>
<dbReference type="PANTHER" id="PTHR46453">
    <property type="entry name" value="PROTEIN KINASE C-BINDING PROTEIN 1"/>
    <property type="match status" value="1"/>
</dbReference>
<evidence type="ECO:0000256" key="8">
    <source>
        <dbReference type="ARBA" id="ARBA00023015"/>
    </source>
</evidence>
<dbReference type="Pfam" id="PF23460">
    <property type="entry name" value="ZMYND8_CC"/>
    <property type="match status" value="1"/>
</dbReference>
<evidence type="ECO:0000256" key="7">
    <source>
        <dbReference type="ARBA" id="ARBA00022853"/>
    </source>
</evidence>
<dbReference type="VEuPathDB" id="VectorBase:AMAM008610"/>
<evidence type="ECO:0000256" key="9">
    <source>
        <dbReference type="ARBA" id="ARBA00023117"/>
    </source>
</evidence>
<dbReference type="FunFam" id="6.10.140.2220:FF:000002">
    <property type="entry name" value="Protein kinase C-binding protein 1 isoform C"/>
    <property type="match status" value="1"/>
</dbReference>
<evidence type="ECO:0000256" key="6">
    <source>
        <dbReference type="ARBA" id="ARBA00022833"/>
    </source>
</evidence>
<sequence length="535" mass="58133">VSLIPSDDRKSVSNDVTAIANISNDSNDNDDVLIIEEEAGPSSVSTPSRRRKIDGTNQLPPPLVPRPPDASISSLPSDDDNMMELNRTMQLFDDSSNRVLDHIRTVMEDLLKDMSGSGSSLAELATLKLNQERQQELWLRDKEKQQHAFDSRLAELRVSLEQEKQRALNEQRQQLVREKQRAVQSTKLKQWCKKCFSEAHYYCCWNTSYCSAACQKKHWMEHQNDCTQDHANSARSVQPSATVTNSLVFSDSNNSSTTGSTNNSSSMRNRNACLQISAIPSYGSGGGDANNLLSKRSTNNRAFPGEITSTSTPLQTPVRFIPGAMTGNVSYKTPIIQSVHGRDSMIINLPSHSPQNGGNVTLGVATASTPQQLMQKRAAAARDKSIQLNNHKADSRNKGYTSRKTYDITSSPYQNTSNNLLTSTTSTIVVPSVASTYATVTLADTVTVSGASAGVWNQVAMLQASGGSRQLHSGTPFATAVGGGATVAASDATEKGFAPVELGIRSTHLTVPTSLAQQQKTVQQQPSIAYMRHQQ</sequence>
<evidence type="ECO:0000256" key="12">
    <source>
        <dbReference type="PROSITE-ProRule" id="PRU00134"/>
    </source>
</evidence>
<keyword evidence="11" id="KW-0539">Nucleus</keyword>
<keyword evidence="5 12" id="KW-0863">Zinc-finger</keyword>
<evidence type="ECO:0000256" key="10">
    <source>
        <dbReference type="ARBA" id="ARBA00023163"/>
    </source>
</evidence>
<evidence type="ECO:0000256" key="4">
    <source>
        <dbReference type="ARBA" id="ARBA00022723"/>
    </source>
</evidence>
<evidence type="ECO:0000256" key="5">
    <source>
        <dbReference type="ARBA" id="ARBA00022771"/>
    </source>
</evidence>
<dbReference type="InterPro" id="IPR002893">
    <property type="entry name" value="Znf_MYND"/>
</dbReference>
<keyword evidence="17" id="KW-1185">Reference proteome</keyword>
<dbReference type="PANTHER" id="PTHR46453:SF5">
    <property type="entry name" value="PROTEIN KINASE C-BINDING PROTEIN 1 ISOFORM X1"/>
    <property type="match status" value="1"/>
</dbReference>
<reference evidence="16" key="2">
    <citation type="submission" date="2020-05" db="UniProtKB">
        <authorList>
            <consortium name="EnsemblMetazoa"/>
        </authorList>
    </citation>
    <scope>IDENTIFICATION</scope>
    <source>
        <strain evidence="16">maculatus3</strain>
    </source>
</reference>
<dbReference type="GO" id="GO:0005694">
    <property type="term" value="C:chromosome"/>
    <property type="evidence" value="ECO:0007669"/>
    <property type="project" value="UniProtKB-SubCell"/>
</dbReference>
<dbReference type="Gene3D" id="6.10.140.2220">
    <property type="match status" value="1"/>
</dbReference>
<keyword evidence="9" id="KW-0103">Bromodomain</keyword>
<dbReference type="EnsemblMetazoa" id="AMAM008610-RA">
    <property type="protein sequence ID" value="AMAM008610-PA"/>
    <property type="gene ID" value="AMAM008610"/>
</dbReference>
<keyword evidence="6" id="KW-0862">Zinc</keyword>
<dbReference type="InterPro" id="IPR056987">
    <property type="entry name" value="ZMYND8_CC"/>
</dbReference>
<comment type="subcellular location">
    <subcellularLocation>
        <location evidence="2">Chromosome</location>
    </subcellularLocation>
    <subcellularLocation>
        <location evidence="1">Nucleus</location>
    </subcellularLocation>
</comment>
<feature type="region of interest" description="Disordered" evidence="14">
    <location>
        <begin position="38"/>
        <end position="78"/>
    </location>
</feature>
<keyword evidence="13" id="KW-0175">Coiled coil</keyword>
<dbReference type="PROSITE" id="PS01360">
    <property type="entry name" value="ZF_MYND_1"/>
    <property type="match status" value="1"/>
</dbReference>
<feature type="domain" description="MYND-type" evidence="15">
    <location>
        <begin position="192"/>
        <end position="226"/>
    </location>
</feature>
<evidence type="ECO:0000256" key="2">
    <source>
        <dbReference type="ARBA" id="ARBA00004286"/>
    </source>
</evidence>
<evidence type="ECO:0000256" key="14">
    <source>
        <dbReference type="SAM" id="MobiDB-lite"/>
    </source>
</evidence>
<dbReference type="AlphaFoldDB" id="A0A182SKJ8"/>
<dbReference type="GO" id="GO:0008270">
    <property type="term" value="F:zinc ion binding"/>
    <property type="evidence" value="ECO:0007669"/>
    <property type="project" value="UniProtKB-KW"/>
</dbReference>
<evidence type="ECO:0000256" key="3">
    <source>
        <dbReference type="ARBA" id="ARBA00022454"/>
    </source>
</evidence>
<accession>A0A182SKJ8</accession>
<dbReference type="GO" id="GO:0003714">
    <property type="term" value="F:transcription corepressor activity"/>
    <property type="evidence" value="ECO:0007669"/>
    <property type="project" value="TreeGrafter"/>
</dbReference>
<protein>
    <submittedName>
        <fullName evidence="16">MYND-type domain-containing protein</fullName>
    </submittedName>
</protein>
<organism evidence="16 17">
    <name type="scientific">Anopheles maculatus</name>
    <dbReference type="NCBI Taxonomy" id="74869"/>
    <lineage>
        <taxon>Eukaryota</taxon>
        <taxon>Metazoa</taxon>
        <taxon>Ecdysozoa</taxon>
        <taxon>Arthropoda</taxon>
        <taxon>Hexapoda</taxon>
        <taxon>Insecta</taxon>
        <taxon>Pterygota</taxon>
        <taxon>Neoptera</taxon>
        <taxon>Endopterygota</taxon>
        <taxon>Diptera</taxon>
        <taxon>Nematocera</taxon>
        <taxon>Culicoidea</taxon>
        <taxon>Culicidae</taxon>
        <taxon>Anophelinae</taxon>
        <taxon>Anopheles</taxon>
        <taxon>Anopheles maculatus group</taxon>
    </lineage>
</organism>
<keyword evidence="4" id="KW-0479">Metal-binding</keyword>
<dbReference type="Pfam" id="PF24324">
    <property type="entry name" value="MYND_ZMYND11_ZMYD8"/>
    <property type="match status" value="1"/>
</dbReference>
<keyword evidence="7" id="KW-0156">Chromatin regulator</keyword>
<dbReference type="SUPFAM" id="SSF144232">
    <property type="entry name" value="HIT/MYND zinc finger-like"/>
    <property type="match status" value="1"/>
</dbReference>
<feature type="compositionally biased region" description="Low complexity" evidence="14">
    <location>
        <begin position="250"/>
        <end position="266"/>
    </location>
</feature>